<name>A0A250I7Z1_9BACT</name>
<proteinExistence type="predicted"/>
<dbReference type="Proteomes" id="UP000217289">
    <property type="component" value="Chromosome"/>
</dbReference>
<dbReference type="EMBL" id="CP022163">
    <property type="protein sequence ID" value="ATB27310.1"/>
    <property type="molecule type" value="Genomic_DNA"/>
</dbReference>
<reference evidence="1 2" key="1">
    <citation type="submission" date="2017-06" db="EMBL/GenBank/DDBJ databases">
        <authorList>
            <person name="Kim H.J."/>
            <person name="Triplett B.A."/>
        </authorList>
    </citation>
    <scope>NUCLEOTIDE SEQUENCE [LARGE SCALE GENOMIC DNA]</scope>
    <source>
        <strain evidence="1 2">DSM 14713</strain>
    </source>
</reference>
<organism evidence="1 2">
    <name type="scientific">Melittangium boletus DSM 14713</name>
    <dbReference type="NCBI Taxonomy" id="1294270"/>
    <lineage>
        <taxon>Bacteria</taxon>
        <taxon>Pseudomonadati</taxon>
        <taxon>Myxococcota</taxon>
        <taxon>Myxococcia</taxon>
        <taxon>Myxococcales</taxon>
        <taxon>Cystobacterineae</taxon>
        <taxon>Archangiaceae</taxon>
        <taxon>Melittangium</taxon>
    </lineage>
</organism>
<gene>
    <name evidence="1" type="ORF">MEBOL_000748</name>
</gene>
<keyword evidence="2" id="KW-1185">Reference proteome</keyword>
<accession>A0A250I7Z1</accession>
<dbReference type="AlphaFoldDB" id="A0A250I7Z1"/>
<protein>
    <submittedName>
        <fullName evidence="1">Uncharacterized protein</fullName>
    </submittedName>
</protein>
<evidence type="ECO:0000313" key="2">
    <source>
        <dbReference type="Proteomes" id="UP000217289"/>
    </source>
</evidence>
<dbReference type="KEGG" id="mbd:MEBOL_000748"/>
<sequence length="248" mass="27550">MNSIDARPHLVRQGPRRSEVEARIANDFSAEAVVCDQSTEIEFQCQTRMPRGKGQLGGHVHDQRTNLLDTMLFEVFRGKCRGQQTHRVWFRRPPGNSSTVLELISIVISESPSEKDIPLGPTLLDFPSMGGLIALGERPFLSGAEQAVNVLPFLFGQRRVFVVGKIDGIDDTRTRSNGSHVSIQGMAYPGGQFGMIIRHIKNEPDDFSHTQFPAQVPRMPVIPMQTTGRYTANTNARKPYAHDVNSNG</sequence>
<evidence type="ECO:0000313" key="1">
    <source>
        <dbReference type="EMBL" id="ATB27310.1"/>
    </source>
</evidence>